<sequence length="54" mass="6167">MKRNKSKKIDKKQFKKMINYLKTPIGKKVLISIFVISIVAIAVITVSALTLQNY</sequence>
<keyword evidence="1" id="KW-0472">Membrane</keyword>
<keyword evidence="1" id="KW-0812">Transmembrane</keyword>
<organism evidence="2 3">
    <name type="scientific">Mycoplasma miroungirhinis</name>
    <dbReference type="NCBI Taxonomy" id="754516"/>
    <lineage>
        <taxon>Bacteria</taxon>
        <taxon>Bacillati</taxon>
        <taxon>Mycoplasmatota</taxon>
        <taxon>Mollicutes</taxon>
        <taxon>Mycoplasmataceae</taxon>
        <taxon>Mycoplasma</taxon>
    </lineage>
</organism>
<dbReference type="EMBL" id="CP053097">
    <property type="protein sequence ID" value="QJR43900.1"/>
    <property type="molecule type" value="Genomic_DNA"/>
</dbReference>
<evidence type="ECO:0000313" key="3">
    <source>
        <dbReference type="Proteomes" id="UP000502118"/>
    </source>
</evidence>
<accession>A0A6M4JAH8</accession>
<evidence type="ECO:0000256" key="1">
    <source>
        <dbReference type="SAM" id="Phobius"/>
    </source>
</evidence>
<dbReference type="RefSeq" id="WP_171112398.1">
    <property type="nucleotide sequence ID" value="NZ_CP053097.1"/>
</dbReference>
<dbReference type="Proteomes" id="UP000502118">
    <property type="component" value="Chromosome"/>
</dbReference>
<feature type="transmembrane region" description="Helical" evidence="1">
    <location>
        <begin position="29"/>
        <end position="51"/>
    </location>
</feature>
<protein>
    <submittedName>
        <fullName evidence="2">Uncharacterized protein</fullName>
    </submittedName>
</protein>
<dbReference type="AlphaFoldDB" id="A0A6M4JAH8"/>
<gene>
    <name evidence="2" type="ORF">HLA92_00285</name>
</gene>
<keyword evidence="1" id="KW-1133">Transmembrane helix</keyword>
<evidence type="ECO:0000313" key="2">
    <source>
        <dbReference type="EMBL" id="QJR43900.1"/>
    </source>
</evidence>
<name>A0A6M4JAH8_9MOLU</name>
<keyword evidence="3" id="KW-1185">Reference proteome</keyword>
<proteinExistence type="predicted"/>
<reference evidence="2 3" key="1">
    <citation type="submission" date="2020-05" db="EMBL/GenBank/DDBJ databases">
        <title>Novel Mycoplasma species detected in Mirounga angustirostris (northern elephant seal) from the USA.</title>
        <authorList>
            <person name="Volokhov D.V."/>
        </authorList>
    </citation>
    <scope>NUCLEOTIDE SEQUENCE [LARGE SCALE GENOMIC DNA]</scope>
    <source>
        <strain evidence="2 3">Mirounga ES2806-NAS</strain>
    </source>
</reference>
<dbReference type="KEGG" id="mmio:HLA92_00285"/>